<dbReference type="STRING" id="1193713.GCA_001636315_02826"/>
<keyword evidence="5" id="KW-1185">Reference proteome</keyword>
<dbReference type="InterPro" id="IPR050491">
    <property type="entry name" value="AmpC-like"/>
</dbReference>
<comment type="subcellular location">
    <subcellularLocation>
        <location evidence="1">Membrane</location>
    </subcellularLocation>
</comment>
<evidence type="ECO:0000313" key="5">
    <source>
        <dbReference type="Proteomes" id="UP000282892"/>
    </source>
</evidence>
<evidence type="ECO:0000313" key="4">
    <source>
        <dbReference type="EMBL" id="AZU60030.1"/>
    </source>
</evidence>
<dbReference type="InterPro" id="IPR012338">
    <property type="entry name" value="Beta-lactam/transpept-like"/>
</dbReference>
<dbReference type="Gene3D" id="3.40.710.10">
    <property type="entry name" value="DD-peptidase/beta-lactamase superfamily"/>
    <property type="match status" value="1"/>
</dbReference>
<dbReference type="AlphaFoldDB" id="A0A3Q9QRN4"/>
<accession>A0A3Q9QRN4</accession>
<keyword evidence="2" id="KW-0472">Membrane</keyword>
<dbReference type="Proteomes" id="UP000282892">
    <property type="component" value="Chromosome"/>
</dbReference>
<dbReference type="Pfam" id="PF00144">
    <property type="entry name" value="Beta-lactamase"/>
    <property type="match status" value="1"/>
</dbReference>
<gene>
    <name evidence="4" type="ORF">CHR53_01360</name>
</gene>
<evidence type="ECO:0000256" key="2">
    <source>
        <dbReference type="ARBA" id="ARBA00023136"/>
    </source>
</evidence>
<name>A0A3Q9QRN4_9BACI</name>
<protein>
    <recommendedName>
        <fullName evidence="3">Beta-lactamase-related domain-containing protein</fullName>
    </recommendedName>
</protein>
<dbReference type="PANTHER" id="PTHR46825">
    <property type="entry name" value="D-ALANYL-D-ALANINE-CARBOXYPEPTIDASE/ENDOPEPTIDASE AMPH"/>
    <property type="match status" value="1"/>
</dbReference>
<dbReference type="PANTHER" id="PTHR46825:SF11">
    <property type="entry name" value="PENICILLIN-BINDING PROTEIN 4"/>
    <property type="match status" value="1"/>
</dbReference>
<organism evidence="4 5">
    <name type="scientific">Neobacillus mesonae</name>
    <dbReference type="NCBI Taxonomy" id="1193713"/>
    <lineage>
        <taxon>Bacteria</taxon>
        <taxon>Bacillati</taxon>
        <taxon>Bacillota</taxon>
        <taxon>Bacilli</taxon>
        <taxon>Bacillales</taxon>
        <taxon>Bacillaceae</taxon>
        <taxon>Neobacillus</taxon>
    </lineage>
</organism>
<dbReference type="OrthoDB" id="9803467at2"/>
<dbReference type="KEGG" id="nmk:CHR53_01360"/>
<proteinExistence type="predicted"/>
<dbReference type="SUPFAM" id="SSF56601">
    <property type="entry name" value="beta-lactamase/transpeptidase-like"/>
    <property type="match status" value="1"/>
</dbReference>
<reference evidence="4 5" key="1">
    <citation type="submission" date="2017-07" db="EMBL/GenBank/DDBJ databases">
        <title>The complete genome sequence of Bacillus mesonae strain H20-5, an efficient strain improving plant abiotic stress resistance.</title>
        <authorList>
            <person name="Kim S.Y."/>
            <person name="Song H."/>
            <person name="Sang M.K."/>
            <person name="Weon H.-Y."/>
            <person name="Song J."/>
        </authorList>
    </citation>
    <scope>NUCLEOTIDE SEQUENCE [LARGE SCALE GENOMIC DNA]</scope>
    <source>
        <strain evidence="4 5">H20-5</strain>
    </source>
</reference>
<dbReference type="InterPro" id="IPR001466">
    <property type="entry name" value="Beta-lactam-related"/>
</dbReference>
<sequence length="275" mass="30687">MLLTAIIEKVSGVSYAEFLQTSILERLGLTGTGVDNGRKIVKSLATGHTVWGEVIHTEFVDMSIPLGVYGMYSTVEDLYKWCQALMKGRLVDGALMKQMFTGVYGYGFGWFIEDGTQTTVSHFGDINGFVNHLVMIPDEELVVMALSNINITPVTQITGDLLGIVLGKENSTVESFKQLDLPFENLTGEYRNEDLVVTIGFDQGLYTIVPKMYGVPYKFKLFPVEADGAMVVCKSDFIHDTYYFRLDENGYPLSVELMEAEGVMKKYERCNGKPL</sequence>
<evidence type="ECO:0000256" key="1">
    <source>
        <dbReference type="ARBA" id="ARBA00004370"/>
    </source>
</evidence>
<dbReference type="GO" id="GO:0016020">
    <property type="term" value="C:membrane"/>
    <property type="evidence" value="ECO:0007669"/>
    <property type="project" value="UniProtKB-SubCell"/>
</dbReference>
<feature type="domain" description="Beta-lactamase-related" evidence="3">
    <location>
        <begin position="2"/>
        <end position="152"/>
    </location>
</feature>
<evidence type="ECO:0000259" key="3">
    <source>
        <dbReference type="Pfam" id="PF00144"/>
    </source>
</evidence>
<dbReference type="EMBL" id="CP022572">
    <property type="protein sequence ID" value="AZU60030.1"/>
    <property type="molecule type" value="Genomic_DNA"/>
</dbReference>